<comment type="caution">
    <text evidence="1">The sequence shown here is derived from an EMBL/GenBank/DDBJ whole genome shotgun (WGS) entry which is preliminary data.</text>
</comment>
<gene>
    <name evidence="1" type="ORF">SE17_17600</name>
</gene>
<dbReference type="Proteomes" id="UP000050509">
    <property type="component" value="Unassembled WGS sequence"/>
</dbReference>
<evidence type="ECO:0000313" key="2">
    <source>
        <dbReference type="Proteomes" id="UP000050509"/>
    </source>
</evidence>
<organism evidence="1 2">
    <name type="scientific">Kouleothrix aurantiaca</name>
    <dbReference type="NCBI Taxonomy" id="186479"/>
    <lineage>
        <taxon>Bacteria</taxon>
        <taxon>Bacillati</taxon>
        <taxon>Chloroflexota</taxon>
        <taxon>Chloroflexia</taxon>
        <taxon>Chloroflexales</taxon>
        <taxon>Roseiflexineae</taxon>
        <taxon>Roseiflexaceae</taxon>
        <taxon>Kouleothrix</taxon>
    </lineage>
</organism>
<dbReference type="EMBL" id="LJCR01000667">
    <property type="protein sequence ID" value="KPV52075.1"/>
    <property type="molecule type" value="Genomic_DNA"/>
</dbReference>
<dbReference type="PATRIC" id="fig|186479.3.peg.9602"/>
<evidence type="ECO:0008006" key="3">
    <source>
        <dbReference type="Google" id="ProtNLM"/>
    </source>
</evidence>
<keyword evidence="2" id="KW-1185">Reference proteome</keyword>
<proteinExistence type="predicted"/>
<protein>
    <recommendedName>
        <fullName evidence="3">DUF697 domain-containing protein</fullName>
    </recommendedName>
</protein>
<evidence type="ECO:0000313" key="1">
    <source>
        <dbReference type="EMBL" id="KPV52075.1"/>
    </source>
</evidence>
<name>A0A0P9D288_9CHLR</name>
<accession>A0A0P9D288</accession>
<sequence>MPKWSDFGNIFSTLREIDVSAIRDEAERPVTISCIGHTAALDAIDRLLHQGHQRYQAEGPDPLELIPLARAAERAGSLRSADMLLLGIDARTTLSQAEIDSFGLLEELSVPFLVVVVYGEQIQSGGAFLTPVLRSRTVSILDPQALDAADRLATAMLARLPAELHLAASRRLPGLRAIFARDLIGNVAFTNATYSLASGLPEQIPLVSVPFAAADILVLTKNQALLVYRLALAYGAAPDFQARIREVLPVVGGAFLWRQAARSLIGLIPVWGLVPKIAVAYAGTYTTGVAAWRWYESGDLVSTDQLKRISSEAIEIGRKRAAELIARARANRMTDGSAERPGVIGRIKQLNPFRRKSRELPPS</sequence>
<dbReference type="AlphaFoldDB" id="A0A0P9D288"/>
<reference evidence="1 2" key="1">
    <citation type="submission" date="2015-09" db="EMBL/GenBank/DDBJ databases">
        <title>Draft genome sequence of Kouleothrix aurantiaca JCM 19913.</title>
        <authorList>
            <person name="Hemp J."/>
        </authorList>
    </citation>
    <scope>NUCLEOTIDE SEQUENCE [LARGE SCALE GENOMIC DNA]</scope>
    <source>
        <strain evidence="1 2">COM-B</strain>
    </source>
</reference>